<name>A0A1T4N2J7_9HYPH</name>
<dbReference type="GO" id="GO:0046872">
    <property type="term" value="F:metal ion binding"/>
    <property type="evidence" value="ECO:0007669"/>
    <property type="project" value="UniProtKB-KW"/>
</dbReference>
<dbReference type="NCBIfam" id="NF004784">
    <property type="entry name" value="PRK06131.1"/>
    <property type="match status" value="1"/>
</dbReference>
<dbReference type="InterPro" id="IPR042096">
    <property type="entry name" value="Dihydro-acid_dehy_C"/>
</dbReference>
<reference evidence="8 9" key="1">
    <citation type="submission" date="2017-02" db="EMBL/GenBank/DDBJ databases">
        <authorList>
            <person name="Peterson S.W."/>
        </authorList>
    </citation>
    <scope>NUCLEOTIDE SEQUENCE [LARGE SCALE GENOMIC DNA]</scope>
    <source>
        <strain evidence="8 9">USBA 369</strain>
    </source>
</reference>
<evidence type="ECO:0000256" key="5">
    <source>
        <dbReference type="ARBA" id="ARBA00023239"/>
    </source>
</evidence>
<keyword evidence="2" id="KW-0479">Metal-binding</keyword>
<evidence type="ECO:0000256" key="3">
    <source>
        <dbReference type="ARBA" id="ARBA00023004"/>
    </source>
</evidence>
<dbReference type="InterPro" id="IPR037237">
    <property type="entry name" value="IlvD/EDD_N"/>
</dbReference>
<keyword evidence="3" id="KW-0408">Iron</keyword>
<feature type="domain" description="Dihydroxy-acid/6-phosphogluconate dehydratase C-terminal" evidence="7">
    <location>
        <begin position="363"/>
        <end position="560"/>
    </location>
</feature>
<keyword evidence="5" id="KW-0456">Lyase</keyword>
<dbReference type="Pfam" id="PF24877">
    <property type="entry name" value="ILV_EDD_C"/>
    <property type="match status" value="1"/>
</dbReference>
<proteinExistence type="inferred from homology"/>
<sequence length="577" mass="62488">MAKRELSDLRSQRWYAGTSIRGFAHRQRTQQFGLRREEFMGKPVIGIVNTWSEMNACHAHLRHRAEAVKRGVWQAGGYPVELPAQSMAEIMVKPTTMLYRNFLAMEVEELLRCHPIDGAVLLGGCDKSTPGMLMGAFSTDLPSIFCPAGPMSNGRYKGTITGAGTHTKKYFDMLRRGEIDAQEWINLESPMTRTVGTCNTMGTASTMTSIVDAMGLSPTGASSIPAVDSGHERMASLCGELAVKMVWDDLRPSRLLDRRSFMNGLVAYMALGGSTNAAIHLIAMAGRLGIELSLEDMAAKSEVIPVLANLFPSGEYLMEDFYFAGGLKALLGKVKDHLDLSVPTVEGQTIGDALEGAECYNDDVIRDVSNPVTPLSKGRTLVVLRGNLAPNGAVLKSSAADPKFLKHKGPALVFDHPDAMMKALDDADFEVSEDTVLVLRNAGPVGAPGMPEWGNLPIPKSLLKKGVRDIVRICDGRMSGTHYGTCVLHVSPEAAVGGPLALLQTGDLVSLDVPAGRLDMEVGEEELARRRAALKPSARVYESSFTALYQRSVTQADKGCDFDFLAGVRDLPEPEIY</sequence>
<dbReference type="OrthoDB" id="7793094at2"/>
<dbReference type="SUPFAM" id="SSF143975">
    <property type="entry name" value="IlvD/EDD N-terminal domain-like"/>
    <property type="match status" value="1"/>
</dbReference>
<keyword evidence="9" id="KW-1185">Reference proteome</keyword>
<dbReference type="FunFam" id="3.50.30.80:FF:000001">
    <property type="entry name" value="Dihydroxy-acid dehydratase"/>
    <property type="match status" value="1"/>
</dbReference>
<dbReference type="InterPro" id="IPR056740">
    <property type="entry name" value="ILV_EDD_C"/>
</dbReference>
<accession>A0A1T4N2J7</accession>
<dbReference type="EMBL" id="FUXL01000002">
    <property type="protein sequence ID" value="SJZ73344.1"/>
    <property type="molecule type" value="Genomic_DNA"/>
</dbReference>
<dbReference type="InterPro" id="IPR000581">
    <property type="entry name" value="ILV_EDD_N"/>
</dbReference>
<evidence type="ECO:0000313" key="9">
    <source>
        <dbReference type="Proteomes" id="UP000190135"/>
    </source>
</evidence>
<evidence type="ECO:0000256" key="1">
    <source>
        <dbReference type="ARBA" id="ARBA00006486"/>
    </source>
</evidence>
<dbReference type="NCBIfam" id="NF009560">
    <property type="entry name" value="PRK13017.1"/>
    <property type="match status" value="1"/>
</dbReference>
<dbReference type="SUPFAM" id="SSF52016">
    <property type="entry name" value="LeuD/IlvD-like"/>
    <property type="match status" value="1"/>
</dbReference>
<dbReference type="InterPro" id="IPR020558">
    <property type="entry name" value="DiOHA_6PGluconate_deHydtase_CS"/>
</dbReference>
<gene>
    <name evidence="8" type="ORF">SAMN05428963_102388</name>
</gene>
<dbReference type="Pfam" id="PF00920">
    <property type="entry name" value="ILVD_EDD_N"/>
    <property type="match status" value="1"/>
</dbReference>
<dbReference type="GO" id="GO:0016836">
    <property type="term" value="F:hydro-lyase activity"/>
    <property type="evidence" value="ECO:0007669"/>
    <property type="project" value="UniProtKB-ARBA"/>
</dbReference>
<dbReference type="PANTHER" id="PTHR43183">
    <property type="entry name" value="HYPOTHETICAL DIHYDROXYACID DEHYDRATASE (EUROFUNG)-RELATED"/>
    <property type="match status" value="1"/>
</dbReference>
<feature type="domain" description="Dihydroxy-acid/6-phosphogluconate dehydratase N-terminal" evidence="6">
    <location>
        <begin position="42"/>
        <end position="352"/>
    </location>
</feature>
<dbReference type="PROSITE" id="PS00886">
    <property type="entry name" value="ILVD_EDD_1"/>
    <property type="match status" value="1"/>
</dbReference>
<protein>
    <submittedName>
        <fullName evidence="8">Dihydroxyacid dehydratase</fullName>
    </submittedName>
</protein>
<keyword evidence="4" id="KW-0411">Iron-sulfur</keyword>
<organism evidence="8 9">
    <name type="scientific">Consotaella salsifontis</name>
    <dbReference type="NCBI Taxonomy" id="1365950"/>
    <lineage>
        <taxon>Bacteria</taxon>
        <taxon>Pseudomonadati</taxon>
        <taxon>Pseudomonadota</taxon>
        <taxon>Alphaproteobacteria</taxon>
        <taxon>Hyphomicrobiales</taxon>
        <taxon>Aurantimonadaceae</taxon>
        <taxon>Consotaella</taxon>
    </lineage>
</organism>
<evidence type="ECO:0000259" key="6">
    <source>
        <dbReference type="Pfam" id="PF00920"/>
    </source>
</evidence>
<dbReference type="InterPro" id="IPR052352">
    <property type="entry name" value="Sugar_Degrad_Dehydratases"/>
</dbReference>
<dbReference type="Proteomes" id="UP000190135">
    <property type="component" value="Unassembled WGS sequence"/>
</dbReference>
<comment type="similarity">
    <text evidence="1">Belongs to the IlvD/Edd family.</text>
</comment>
<dbReference type="GO" id="GO:0051536">
    <property type="term" value="F:iron-sulfur cluster binding"/>
    <property type="evidence" value="ECO:0007669"/>
    <property type="project" value="UniProtKB-KW"/>
</dbReference>
<evidence type="ECO:0000256" key="2">
    <source>
        <dbReference type="ARBA" id="ARBA00022723"/>
    </source>
</evidence>
<dbReference type="RefSeq" id="WP_078707037.1">
    <property type="nucleotide sequence ID" value="NZ_FUXL01000002.1"/>
</dbReference>
<evidence type="ECO:0000259" key="7">
    <source>
        <dbReference type="Pfam" id="PF24877"/>
    </source>
</evidence>
<dbReference type="Gene3D" id="3.50.30.80">
    <property type="entry name" value="IlvD/EDD C-terminal domain-like"/>
    <property type="match status" value="1"/>
</dbReference>
<evidence type="ECO:0000256" key="4">
    <source>
        <dbReference type="ARBA" id="ARBA00023014"/>
    </source>
</evidence>
<dbReference type="PANTHER" id="PTHR43183:SF2">
    <property type="entry name" value="DIHYDROXY-ACID DEHYDRATASE"/>
    <property type="match status" value="1"/>
</dbReference>
<dbReference type="AlphaFoldDB" id="A0A1T4N2J7"/>
<evidence type="ECO:0000313" key="8">
    <source>
        <dbReference type="EMBL" id="SJZ73344.1"/>
    </source>
</evidence>
<dbReference type="STRING" id="1365950.SAMN05428963_102388"/>